<organism evidence="11 12">
    <name type="scientific">Trichogramma brassicae</name>
    <dbReference type="NCBI Taxonomy" id="86971"/>
    <lineage>
        <taxon>Eukaryota</taxon>
        <taxon>Metazoa</taxon>
        <taxon>Ecdysozoa</taxon>
        <taxon>Arthropoda</taxon>
        <taxon>Hexapoda</taxon>
        <taxon>Insecta</taxon>
        <taxon>Pterygota</taxon>
        <taxon>Neoptera</taxon>
        <taxon>Endopterygota</taxon>
        <taxon>Hymenoptera</taxon>
        <taxon>Apocrita</taxon>
        <taxon>Proctotrupomorpha</taxon>
        <taxon>Chalcidoidea</taxon>
        <taxon>Trichogrammatidae</taxon>
        <taxon>Trichogramma</taxon>
    </lineage>
</organism>
<evidence type="ECO:0000313" key="12">
    <source>
        <dbReference type="Proteomes" id="UP000479190"/>
    </source>
</evidence>
<dbReference type="EC" id="3.4.21.1" evidence="8"/>
<comment type="similarity">
    <text evidence="2">Belongs to the peptidase S1 family.</text>
</comment>
<evidence type="ECO:0000259" key="10">
    <source>
        <dbReference type="PROSITE" id="PS50240"/>
    </source>
</evidence>
<dbReference type="EMBL" id="CADCXV010001216">
    <property type="protein sequence ID" value="CAB0042688.1"/>
    <property type="molecule type" value="Genomic_DNA"/>
</dbReference>
<dbReference type="OrthoDB" id="10061449at2759"/>
<evidence type="ECO:0000256" key="3">
    <source>
        <dbReference type="ARBA" id="ARBA00022525"/>
    </source>
</evidence>
<dbReference type="PROSITE" id="PS50240">
    <property type="entry name" value="TRYPSIN_DOM"/>
    <property type="match status" value="1"/>
</dbReference>
<dbReference type="GO" id="GO:0004252">
    <property type="term" value="F:serine-type endopeptidase activity"/>
    <property type="evidence" value="ECO:0007669"/>
    <property type="project" value="UniProtKB-EC"/>
</dbReference>
<evidence type="ECO:0000256" key="7">
    <source>
        <dbReference type="ARBA" id="ARBA00023157"/>
    </source>
</evidence>
<dbReference type="InterPro" id="IPR001254">
    <property type="entry name" value="Trypsin_dom"/>
</dbReference>
<keyword evidence="7" id="KW-1015">Disulfide bond</keyword>
<dbReference type="InterPro" id="IPR001314">
    <property type="entry name" value="Peptidase_S1A"/>
</dbReference>
<accession>A0A6H5IZF6</accession>
<dbReference type="Proteomes" id="UP000479190">
    <property type="component" value="Unassembled WGS sequence"/>
</dbReference>
<sequence length="255" mass="27403">MQHQQSSGGAADSSRIVGGHEASRGEFPHQVSLQIGSRHVCGGSIVNERWILTAAHCTNGEEPDDMTVVAGKHNIRAREPTEQRVRVADYRVHDAYEGPVTPYDIALLKLARPLKLDGRYVDRIDLPAPYSEPDSDAAVLSGWGSISRGMRRLMPSTLRKVALPIVDLRTCADMFASADPDSDFKLAESNLCTGPGFRRASSCNGDSGGPLVANGEVIGITSWGSVPCDGGSPVAYTKVSYFVDWISDVMGDVDD</sequence>
<feature type="domain" description="Peptidase S1" evidence="10">
    <location>
        <begin position="16"/>
        <end position="251"/>
    </location>
</feature>
<dbReference type="PANTHER" id="PTHR24276:SF95">
    <property type="entry name" value="PEPTIDASE S1 DOMAIN-CONTAINING PROTEIN"/>
    <property type="match status" value="1"/>
</dbReference>
<comment type="subcellular location">
    <subcellularLocation>
        <location evidence="1">Secreted</location>
        <location evidence="1">Extracellular space</location>
    </subcellularLocation>
</comment>
<dbReference type="InterPro" id="IPR009003">
    <property type="entry name" value="Peptidase_S1_PA"/>
</dbReference>
<dbReference type="SMART" id="SM00020">
    <property type="entry name" value="Tryp_SPc"/>
    <property type="match status" value="1"/>
</dbReference>
<evidence type="ECO:0000256" key="5">
    <source>
        <dbReference type="ARBA" id="ARBA00022801"/>
    </source>
</evidence>
<evidence type="ECO:0000313" key="11">
    <source>
        <dbReference type="EMBL" id="CAB0042688.1"/>
    </source>
</evidence>
<dbReference type="GO" id="GO:0016485">
    <property type="term" value="P:protein processing"/>
    <property type="evidence" value="ECO:0007669"/>
    <property type="project" value="UniProtKB-ARBA"/>
</dbReference>
<gene>
    <name evidence="11" type="ORF">TBRA_LOCUS14294</name>
</gene>
<dbReference type="PRINTS" id="PR00722">
    <property type="entry name" value="CHYMOTRYPSIN"/>
</dbReference>
<dbReference type="FunFam" id="2.40.10.10:FF:000047">
    <property type="entry name" value="Trypsin eta"/>
    <property type="match status" value="1"/>
</dbReference>
<proteinExistence type="inferred from homology"/>
<name>A0A6H5IZF6_9HYME</name>
<dbReference type="PROSITE" id="PS00135">
    <property type="entry name" value="TRYPSIN_SER"/>
    <property type="match status" value="1"/>
</dbReference>
<dbReference type="PROSITE" id="PS00134">
    <property type="entry name" value="TRYPSIN_HIS"/>
    <property type="match status" value="1"/>
</dbReference>
<evidence type="ECO:0000256" key="6">
    <source>
        <dbReference type="ARBA" id="ARBA00022825"/>
    </source>
</evidence>
<dbReference type="Gene3D" id="2.40.10.10">
    <property type="entry name" value="Trypsin-like serine proteases"/>
    <property type="match status" value="1"/>
</dbReference>
<protein>
    <recommendedName>
        <fullName evidence="8">chymotrypsin</fullName>
        <ecNumber evidence="8">3.4.21.1</ecNumber>
    </recommendedName>
</protein>
<dbReference type="InterPro" id="IPR050430">
    <property type="entry name" value="Peptidase_S1"/>
</dbReference>
<dbReference type="Pfam" id="PF00089">
    <property type="entry name" value="Trypsin"/>
    <property type="match status" value="1"/>
</dbReference>
<reference evidence="11 12" key="1">
    <citation type="submission" date="2020-02" db="EMBL/GenBank/DDBJ databases">
        <authorList>
            <person name="Ferguson B K."/>
        </authorList>
    </citation>
    <scope>NUCLEOTIDE SEQUENCE [LARGE SCALE GENOMIC DNA]</scope>
</reference>
<evidence type="ECO:0000256" key="1">
    <source>
        <dbReference type="ARBA" id="ARBA00004239"/>
    </source>
</evidence>
<evidence type="ECO:0000256" key="4">
    <source>
        <dbReference type="ARBA" id="ARBA00022670"/>
    </source>
</evidence>
<evidence type="ECO:0000256" key="8">
    <source>
        <dbReference type="ARBA" id="ARBA00044036"/>
    </source>
</evidence>
<dbReference type="SUPFAM" id="SSF50494">
    <property type="entry name" value="Trypsin-like serine proteases"/>
    <property type="match status" value="1"/>
</dbReference>
<keyword evidence="5 9" id="KW-0378">Hydrolase</keyword>
<keyword evidence="12" id="KW-1185">Reference proteome</keyword>
<keyword evidence="4 9" id="KW-0645">Protease</keyword>
<evidence type="ECO:0000256" key="2">
    <source>
        <dbReference type="ARBA" id="ARBA00007664"/>
    </source>
</evidence>
<dbReference type="InterPro" id="IPR043504">
    <property type="entry name" value="Peptidase_S1_PA_chymotrypsin"/>
</dbReference>
<dbReference type="GO" id="GO:0005576">
    <property type="term" value="C:extracellular region"/>
    <property type="evidence" value="ECO:0007669"/>
    <property type="project" value="UniProtKB-SubCell"/>
</dbReference>
<dbReference type="PANTHER" id="PTHR24276">
    <property type="entry name" value="POLYSERASE-RELATED"/>
    <property type="match status" value="1"/>
</dbReference>
<keyword evidence="3" id="KW-0964">Secreted</keyword>
<dbReference type="AlphaFoldDB" id="A0A6H5IZF6"/>
<dbReference type="InterPro" id="IPR018114">
    <property type="entry name" value="TRYPSIN_HIS"/>
</dbReference>
<dbReference type="CDD" id="cd00190">
    <property type="entry name" value="Tryp_SPc"/>
    <property type="match status" value="1"/>
</dbReference>
<dbReference type="InterPro" id="IPR033116">
    <property type="entry name" value="TRYPSIN_SER"/>
</dbReference>
<evidence type="ECO:0000256" key="9">
    <source>
        <dbReference type="RuleBase" id="RU363034"/>
    </source>
</evidence>
<keyword evidence="6 9" id="KW-0720">Serine protease</keyword>